<dbReference type="AlphaFoldDB" id="A0A2P1PX03"/>
<protein>
    <submittedName>
        <fullName evidence="1">Uncharacterized protein</fullName>
    </submittedName>
</protein>
<proteinExistence type="predicted"/>
<organism evidence="1 2">
    <name type="scientific">Ahniella affigens</name>
    <dbReference type="NCBI Taxonomy" id="2021234"/>
    <lineage>
        <taxon>Bacteria</taxon>
        <taxon>Pseudomonadati</taxon>
        <taxon>Pseudomonadota</taxon>
        <taxon>Gammaproteobacteria</taxon>
        <taxon>Lysobacterales</taxon>
        <taxon>Rhodanobacteraceae</taxon>
        <taxon>Ahniella</taxon>
    </lineage>
</organism>
<gene>
    <name evidence="1" type="ORF">C7S18_20320</name>
</gene>
<dbReference type="RefSeq" id="WP_106893291.1">
    <property type="nucleotide sequence ID" value="NZ_CP027860.1"/>
</dbReference>
<evidence type="ECO:0000313" key="1">
    <source>
        <dbReference type="EMBL" id="AVP99373.1"/>
    </source>
</evidence>
<evidence type="ECO:0000313" key="2">
    <source>
        <dbReference type="Proteomes" id="UP000241074"/>
    </source>
</evidence>
<dbReference type="KEGG" id="xba:C7S18_20320"/>
<reference evidence="1 2" key="1">
    <citation type="submission" date="2018-03" db="EMBL/GenBank/DDBJ databases">
        <title>Ahniella affigens gen. nov., sp. nov., a gammaproteobacterium isolated from sandy soil near a stream.</title>
        <authorList>
            <person name="Ko Y."/>
            <person name="Kim J.-H."/>
        </authorList>
    </citation>
    <scope>NUCLEOTIDE SEQUENCE [LARGE SCALE GENOMIC DNA]</scope>
    <source>
        <strain evidence="1 2">D13</strain>
    </source>
</reference>
<name>A0A2P1PX03_9GAMM</name>
<keyword evidence="2" id="KW-1185">Reference proteome</keyword>
<sequence>MITITVPLNGRNHTVIGGLTWVNLSTIDAAPGVRKPTRTEPLQKKPLRALKRVMQSRRVSTGVLIQDAAEPANWMFGYLAKPPREATSAIVWMAIANPTERVLYIEQQESGPTWIAATDLGKLGIAPEVDSLINSDQALRAAIDTLLEHWTSEDVPFKVVLNLRHRITTPLLERAIQNGQATPGTLSDLLTAPPPPAARLQRLLPLPLANALVIAAAVGVVGYYALDWYQTSRAEQEALAEAQRQQLEAAGVDLDQDRLKQLDETAQQAAVLAALREDTETPVAQDVVTACANLVADIQDIETGWALTEVSCDPITQNASATYRLTLGSQYNGGSNRTLDVLKERAAVVHYTDYERATASFPLPTLTKRSALNRDGLIHSKDWVEQMGQRLQELRMADPTLAASFGAPEVRSVSYQVPVDPTVEQTAGPKFAEVSPQFGYQHGSILLSGAGPIMLIHSSLVEPNISLRKITITPTNQDWAWNLELNYVCVS</sequence>
<dbReference type="Proteomes" id="UP000241074">
    <property type="component" value="Chromosome"/>
</dbReference>
<dbReference type="EMBL" id="CP027860">
    <property type="protein sequence ID" value="AVP99373.1"/>
    <property type="molecule type" value="Genomic_DNA"/>
</dbReference>
<reference evidence="1 2" key="2">
    <citation type="submission" date="2018-03" db="EMBL/GenBank/DDBJ databases">
        <authorList>
            <person name="Keele B.F."/>
        </authorList>
    </citation>
    <scope>NUCLEOTIDE SEQUENCE [LARGE SCALE GENOMIC DNA]</scope>
    <source>
        <strain evidence="1 2">D13</strain>
    </source>
</reference>
<accession>A0A2P1PX03</accession>